<accession>A0AAE1N3Z5</accession>
<dbReference type="AlphaFoldDB" id="A0AAE1N3Z5"/>
<protein>
    <submittedName>
        <fullName evidence="1">Uncharacterized protein</fullName>
    </submittedName>
</protein>
<gene>
    <name evidence="1" type="ORF">QN277_013726</name>
</gene>
<proteinExistence type="predicted"/>
<reference evidence="1" key="1">
    <citation type="submission" date="2023-10" db="EMBL/GenBank/DDBJ databases">
        <title>Chromosome-level genome of the transformable northern wattle, Acacia crassicarpa.</title>
        <authorList>
            <person name="Massaro I."/>
            <person name="Sinha N.R."/>
            <person name="Poethig S."/>
            <person name="Leichty A.R."/>
        </authorList>
    </citation>
    <scope>NUCLEOTIDE SEQUENCE</scope>
    <source>
        <strain evidence="1">Acra3RX</strain>
        <tissue evidence="1">Leaf</tissue>
    </source>
</reference>
<sequence>MNPSMESNCKGCCDTWVDSIRKLRDNCSSLRNALNQHQSKRLDVKTEFEVAKEDLGQDVLNELKDWMGKEVLIVWYRWHWKNGISSFKIDLFCFQLEKGF</sequence>
<comment type="caution">
    <text evidence="1">The sequence shown here is derived from an EMBL/GenBank/DDBJ whole genome shotgun (WGS) entry which is preliminary data.</text>
</comment>
<evidence type="ECO:0000313" key="2">
    <source>
        <dbReference type="Proteomes" id="UP001293593"/>
    </source>
</evidence>
<name>A0AAE1N3Z5_9FABA</name>
<keyword evidence="2" id="KW-1185">Reference proteome</keyword>
<dbReference type="Proteomes" id="UP001293593">
    <property type="component" value="Unassembled WGS sequence"/>
</dbReference>
<evidence type="ECO:0000313" key="1">
    <source>
        <dbReference type="EMBL" id="KAK4282337.1"/>
    </source>
</evidence>
<organism evidence="1 2">
    <name type="scientific">Acacia crassicarpa</name>
    <name type="common">northern wattle</name>
    <dbReference type="NCBI Taxonomy" id="499986"/>
    <lineage>
        <taxon>Eukaryota</taxon>
        <taxon>Viridiplantae</taxon>
        <taxon>Streptophyta</taxon>
        <taxon>Embryophyta</taxon>
        <taxon>Tracheophyta</taxon>
        <taxon>Spermatophyta</taxon>
        <taxon>Magnoliopsida</taxon>
        <taxon>eudicotyledons</taxon>
        <taxon>Gunneridae</taxon>
        <taxon>Pentapetalae</taxon>
        <taxon>rosids</taxon>
        <taxon>fabids</taxon>
        <taxon>Fabales</taxon>
        <taxon>Fabaceae</taxon>
        <taxon>Caesalpinioideae</taxon>
        <taxon>mimosoid clade</taxon>
        <taxon>Acacieae</taxon>
        <taxon>Acacia</taxon>
    </lineage>
</organism>
<dbReference type="EMBL" id="JAWXYG010000002">
    <property type="protein sequence ID" value="KAK4282337.1"/>
    <property type="molecule type" value="Genomic_DNA"/>
</dbReference>